<dbReference type="PANTHER" id="PTHR36926:SF1">
    <property type="entry name" value="COLICIN V PRODUCTION PROTEIN"/>
    <property type="match status" value="1"/>
</dbReference>
<feature type="transmembrane region" description="Helical" evidence="6">
    <location>
        <begin position="106"/>
        <end position="130"/>
    </location>
</feature>
<accession>A0A9X3TYX3</accession>
<evidence type="ECO:0000256" key="4">
    <source>
        <dbReference type="ARBA" id="ARBA00023136"/>
    </source>
</evidence>
<feature type="transmembrane region" description="Helical" evidence="6">
    <location>
        <begin position="65"/>
        <end position="86"/>
    </location>
</feature>
<dbReference type="EMBL" id="JANWOI010000003">
    <property type="protein sequence ID" value="MDA5194336.1"/>
    <property type="molecule type" value="Genomic_DNA"/>
</dbReference>
<feature type="transmembrane region" description="Helical" evidence="6">
    <location>
        <begin position="7"/>
        <end position="25"/>
    </location>
</feature>
<dbReference type="InterPro" id="IPR052719">
    <property type="entry name" value="CvpA-like"/>
</dbReference>
<reference evidence="7" key="1">
    <citation type="submission" date="2022-08" db="EMBL/GenBank/DDBJ databases">
        <authorList>
            <person name="Vandamme P."/>
            <person name="Hettiarachchi A."/>
            <person name="Peeters C."/>
            <person name="Cnockaert M."/>
            <person name="Carlier A."/>
        </authorList>
    </citation>
    <scope>NUCLEOTIDE SEQUENCE</scope>
    <source>
        <strain evidence="7">LMG 31809</strain>
    </source>
</reference>
<evidence type="ECO:0000256" key="3">
    <source>
        <dbReference type="ARBA" id="ARBA00022989"/>
    </source>
</evidence>
<evidence type="ECO:0000313" key="8">
    <source>
        <dbReference type="Proteomes" id="UP001141619"/>
    </source>
</evidence>
<dbReference type="InterPro" id="IPR003825">
    <property type="entry name" value="Colicin-V_CvpA"/>
</dbReference>
<dbReference type="AlphaFoldDB" id="A0A9X3TYX3"/>
<evidence type="ECO:0000313" key="7">
    <source>
        <dbReference type="EMBL" id="MDA5194336.1"/>
    </source>
</evidence>
<name>A0A9X3TYX3_9PROT</name>
<evidence type="ECO:0000256" key="1">
    <source>
        <dbReference type="ARBA" id="ARBA00004141"/>
    </source>
</evidence>
<dbReference type="PANTHER" id="PTHR36926">
    <property type="entry name" value="COLICIN V PRODUCTION PROTEIN"/>
    <property type="match status" value="1"/>
</dbReference>
<dbReference type="GO" id="GO:0016020">
    <property type="term" value="C:membrane"/>
    <property type="evidence" value="ECO:0007669"/>
    <property type="project" value="UniProtKB-SubCell"/>
</dbReference>
<sequence>MQDFGLTSFDILFIVIVGLSMLFGLSRGFTAAVLSFAAWIAATVLTLYALPILRPMAGQWIETPTIADIIIIITIGFGSLFIFKLIANRIGDAIKSGMLGPLDRVLGALFGLLRGVLVVTLMFMMALWIIPRKSLPDWIILAKTRPIVEYGATIISSVTPAELVEKIRALDLKLDTDALDRDAINTVKDHLPERSETKNSTKTDKTDKGYRDSDREDLDRLIDTTK</sequence>
<comment type="caution">
    <text evidence="7">The sequence shown here is derived from an EMBL/GenBank/DDBJ whole genome shotgun (WGS) entry which is preliminary data.</text>
</comment>
<protein>
    <submittedName>
        <fullName evidence="7">CvpA family protein</fullName>
    </submittedName>
</protein>
<dbReference type="Pfam" id="PF02674">
    <property type="entry name" value="Colicin_V"/>
    <property type="match status" value="1"/>
</dbReference>
<evidence type="ECO:0000256" key="2">
    <source>
        <dbReference type="ARBA" id="ARBA00022692"/>
    </source>
</evidence>
<keyword evidence="8" id="KW-1185">Reference proteome</keyword>
<dbReference type="RefSeq" id="WP_274944040.1">
    <property type="nucleotide sequence ID" value="NZ_JANWOI010000003.1"/>
</dbReference>
<gene>
    <name evidence="7" type="ORF">NYP16_10280</name>
</gene>
<feature type="transmembrane region" description="Helical" evidence="6">
    <location>
        <begin position="31"/>
        <end position="53"/>
    </location>
</feature>
<keyword evidence="4 6" id="KW-0472">Membrane</keyword>
<dbReference type="Proteomes" id="UP001141619">
    <property type="component" value="Unassembled WGS sequence"/>
</dbReference>
<feature type="region of interest" description="Disordered" evidence="5">
    <location>
        <begin position="189"/>
        <end position="226"/>
    </location>
</feature>
<evidence type="ECO:0000256" key="5">
    <source>
        <dbReference type="SAM" id="MobiDB-lite"/>
    </source>
</evidence>
<reference evidence="7" key="2">
    <citation type="journal article" date="2023" name="Syst. Appl. Microbiol.">
        <title>Govania unica gen. nov., sp. nov., a rare biosphere bacterium that represents a novel family in the class Alphaproteobacteria.</title>
        <authorList>
            <person name="Vandamme P."/>
            <person name="Peeters C."/>
            <person name="Hettiarachchi A."/>
            <person name="Cnockaert M."/>
            <person name="Carlier A."/>
        </authorList>
    </citation>
    <scope>NUCLEOTIDE SEQUENCE</scope>
    <source>
        <strain evidence="7">LMG 31809</strain>
    </source>
</reference>
<dbReference type="GO" id="GO:0009403">
    <property type="term" value="P:toxin biosynthetic process"/>
    <property type="evidence" value="ECO:0007669"/>
    <property type="project" value="InterPro"/>
</dbReference>
<keyword evidence="2 6" id="KW-0812">Transmembrane</keyword>
<proteinExistence type="predicted"/>
<evidence type="ECO:0000256" key="6">
    <source>
        <dbReference type="SAM" id="Phobius"/>
    </source>
</evidence>
<keyword evidence="3 6" id="KW-1133">Transmembrane helix</keyword>
<comment type="subcellular location">
    <subcellularLocation>
        <location evidence="1">Membrane</location>
        <topology evidence="1">Multi-pass membrane protein</topology>
    </subcellularLocation>
</comment>
<organism evidence="7 8">
    <name type="scientific">Govanella unica</name>
    <dbReference type="NCBI Taxonomy" id="2975056"/>
    <lineage>
        <taxon>Bacteria</taxon>
        <taxon>Pseudomonadati</taxon>
        <taxon>Pseudomonadota</taxon>
        <taxon>Alphaproteobacteria</taxon>
        <taxon>Emcibacterales</taxon>
        <taxon>Govanellaceae</taxon>
        <taxon>Govanella</taxon>
    </lineage>
</organism>